<evidence type="ECO:0000259" key="1">
    <source>
        <dbReference type="PROSITE" id="PS50965"/>
    </source>
</evidence>
<dbReference type="EMBL" id="JBHUEO010000121">
    <property type="protein sequence ID" value="MFD1708868.1"/>
    <property type="molecule type" value="Genomic_DNA"/>
</dbReference>
<dbReference type="InterPro" id="IPR011528">
    <property type="entry name" value="NERD"/>
</dbReference>
<proteinExistence type="predicted"/>
<reference evidence="3" key="1">
    <citation type="journal article" date="2019" name="Int. J. Syst. Evol. Microbiol.">
        <title>The Global Catalogue of Microorganisms (GCM) 10K type strain sequencing project: providing services to taxonomists for standard genome sequencing and annotation.</title>
        <authorList>
            <consortium name="The Broad Institute Genomics Platform"/>
            <consortium name="The Broad Institute Genome Sequencing Center for Infectious Disease"/>
            <person name="Wu L."/>
            <person name="Ma J."/>
        </authorList>
    </citation>
    <scope>NUCLEOTIDE SEQUENCE [LARGE SCALE GENOMIC DNA]</scope>
    <source>
        <strain evidence="3">CGMCC 1.12295</strain>
    </source>
</reference>
<evidence type="ECO:0000313" key="3">
    <source>
        <dbReference type="Proteomes" id="UP001597301"/>
    </source>
</evidence>
<comment type="caution">
    <text evidence="2">The sequence shown here is derived from an EMBL/GenBank/DDBJ whole genome shotgun (WGS) entry which is preliminary data.</text>
</comment>
<protein>
    <submittedName>
        <fullName evidence="2">Nuclease-related domain-containing protein</fullName>
    </submittedName>
</protein>
<organism evidence="2 3">
    <name type="scientific">Siminovitchia sediminis</name>
    <dbReference type="NCBI Taxonomy" id="1274353"/>
    <lineage>
        <taxon>Bacteria</taxon>
        <taxon>Bacillati</taxon>
        <taxon>Bacillota</taxon>
        <taxon>Bacilli</taxon>
        <taxon>Bacillales</taxon>
        <taxon>Bacillaceae</taxon>
        <taxon>Siminovitchia</taxon>
    </lineage>
</organism>
<dbReference type="PROSITE" id="PS50965">
    <property type="entry name" value="NERD"/>
    <property type="match status" value="1"/>
</dbReference>
<dbReference type="RefSeq" id="WP_380776714.1">
    <property type="nucleotide sequence ID" value="NZ_JBHUEO010000121.1"/>
</dbReference>
<name>A0ABW4KRF5_9BACI</name>
<keyword evidence="3" id="KW-1185">Reference proteome</keyword>
<feature type="domain" description="NERD" evidence="1">
    <location>
        <begin position="44"/>
        <end position="161"/>
    </location>
</feature>
<gene>
    <name evidence="2" type="ORF">ACFSCZ_19575</name>
</gene>
<dbReference type="Pfam" id="PF08378">
    <property type="entry name" value="NERD"/>
    <property type="match status" value="1"/>
</dbReference>
<accession>A0ABW4KRF5</accession>
<evidence type="ECO:0000313" key="2">
    <source>
        <dbReference type="EMBL" id="MFD1708868.1"/>
    </source>
</evidence>
<dbReference type="Proteomes" id="UP001597301">
    <property type="component" value="Unassembled WGS sequence"/>
</dbReference>
<sequence>MKNSEIKQRGRPLLLEGIQASLKRLNPRHEAVPVLSAKEFSLVAGISGEDLLAKTLRKHKFPFEHNILHDLSLSAAPLFQMDSLFLTRFYGIVFEAKNIAGRLEFKDDPPQLIRTRDTGEVDGFESPAAQVERTGDLLELWLRTKGIRIPIYRAVILAYPKQIVEKAPAETPVFFPSHVASFIQSLPRRKTLLDPHTFNQLADILLTSHVPYIPRPVCEIYNIPRQDIRTGVICLRCGVIGMVKIKRSWRCASCGLLDHKAHERTVREWFLIMGREMTNRDCRKFLRVDMKTASRILRSMNLETIGSCRYRRYIMDLHK</sequence>